<feature type="domain" description="Lytic transglycosylase MltA" evidence="6">
    <location>
        <begin position="147"/>
        <end position="298"/>
    </location>
</feature>
<comment type="caution">
    <text evidence="7">The sequence shown here is derived from an EMBL/GenBank/DDBJ whole genome shotgun (WGS) entry which is preliminary data.</text>
</comment>
<evidence type="ECO:0000259" key="6">
    <source>
        <dbReference type="SMART" id="SM00925"/>
    </source>
</evidence>
<dbReference type="InterPro" id="IPR005300">
    <property type="entry name" value="MltA_B"/>
</dbReference>
<comment type="catalytic activity">
    <reaction evidence="1">
        <text>Exolytic cleavage of the (1-&gt;4)-beta-glycosidic linkage between N-acetylmuramic acid (MurNAc) and N-acetylglucosamine (GlcNAc) residues in peptidoglycan, from either the reducing or the non-reducing ends of the peptidoglycan chains, with concomitant formation of a 1,6-anhydrobond in the MurNAc residue.</text>
        <dbReference type="EC" id="4.2.2.n1"/>
    </reaction>
</comment>
<accession>A0ABR9MMG1</accession>
<dbReference type="InterPro" id="IPR010611">
    <property type="entry name" value="3D_dom"/>
</dbReference>
<dbReference type="InterPro" id="IPR036908">
    <property type="entry name" value="RlpA-like_sf"/>
</dbReference>
<proteinExistence type="predicted"/>
<sequence length="427" mass="46967">MMKTRCLFMPGWGNSVMMKRRFSSAGLVLGPLMLLLAGCMPGAPKGRMDVAPVSFSQLPGWEGEDHTALVNMVRLECLRIAHLPAGTSLGGAVTLPYGRDMKDWKNVCVAASSVRSNRTEARQFFESWFQPYLVQQDAFYTGYYDPEVSASLTQGGEYQIPVYARPKDLLRGRDENGELEYGHWVNSVFRPYDDRATINSGSLEGKGLELAWLKSPVDLLFLQTQGSGRLRLPDGQQVFLGYDGRNGRPYVPIGRVLVKRGLMKSEDVDAQSIRDWLANNPDQVASVLEANPSYVFFRRTQRTADEGPTGGFGLPLTPQRSLAVDRRFVGYGMPVWVNISGKDAQGRFVTWSRMVFAQDTGSDIRGAARGDLFLGWGEKAARIAGDMKNHGQMMVLVPLPEAKQAGEQPVVGTATEVMAAGAGQTAR</sequence>
<name>A0ABR9MMG1_9PROT</name>
<keyword evidence="8" id="KW-1185">Reference proteome</keyword>
<dbReference type="PANTHER" id="PTHR30124:SF0">
    <property type="entry name" value="MEMBRANE-BOUND LYTIC MUREIN TRANSGLYCOSYLASE A"/>
    <property type="match status" value="1"/>
</dbReference>
<evidence type="ECO:0000256" key="2">
    <source>
        <dbReference type="ARBA" id="ARBA00012587"/>
    </source>
</evidence>
<dbReference type="Pfam" id="PF03562">
    <property type="entry name" value="MltA"/>
    <property type="match status" value="1"/>
</dbReference>
<keyword evidence="3" id="KW-0456">Lyase</keyword>
<evidence type="ECO:0000256" key="1">
    <source>
        <dbReference type="ARBA" id="ARBA00001420"/>
    </source>
</evidence>
<gene>
    <name evidence="7" type="ORF">IGM82_01235</name>
</gene>
<keyword evidence="4" id="KW-0961">Cell wall biogenesis/degradation</keyword>
<dbReference type="EMBL" id="JADAQV010000001">
    <property type="protein sequence ID" value="MBE1723043.1"/>
    <property type="molecule type" value="Genomic_DNA"/>
</dbReference>
<dbReference type="Proteomes" id="UP000599085">
    <property type="component" value="Unassembled WGS sequence"/>
</dbReference>
<dbReference type="PANTHER" id="PTHR30124">
    <property type="entry name" value="MEMBRANE-BOUND LYTIC MUREIN TRANSGLYCOSYLASE A"/>
    <property type="match status" value="1"/>
</dbReference>
<dbReference type="EC" id="4.2.2.n1" evidence="2"/>
<evidence type="ECO:0000313" key="7">
    <source>
        <dbReference type="EMBL" id="MBE1723043.1"/>
    </source>
</evidence>
<dbReference type="CDD" id="cd14668">
    <property type="entry name" value="mlta_B"/>
    <property type="match status" value="1"/>
</dbReference>
<dbReference type="PIRSF" id="PIRSF019422">
    <property type="entry name" value="MltA"/>
    <property type="match status" value="1"/>
</dbReference>
<dbReference type="InterPro" id="IPR026044">
    <property type="entry name" value="MltA"/>
</dbReference>
<evidence type="ECO:0000256" key="3">
    <source>
        <dbReference type="ARBA" id="ARBA00023239"/>
    </source>
</evidence>
<dbReference type="CDD" id="cd14485">
    <property type="entry name" value="mltA_like_LT_A"/>
    <property type="match status" value="1"/>
</dbReference>
<dbReference type="Gene3D" id="2.40.240.50">
    <property type="entry name" value="Barwin-like endoglucanases"/>
    <property type="match status" value="1"/>
</dbReference>
<evidence type="ECO:0000256" key="5">
    <source>
        <dbReference type="ARBA" id="ARBA00030918"/>
    </source>
</evidence>
<dbReference type="SUPFAM" id="SSF50685">
    <property type="entry name" value="Barwin-like endoglucanases"/>
    <property type="match status" value="1"/>
</dbReference>
<dbReference type="Gene3D" id="2.40.40.10">
    <property type="entry name" value="RlpA-like domain"/>
    <property type="match status" value="1"/>
</dbReference>
<reference evidence="7 8" key="1">
    <citation type="submission" date="2020-09" db="EMBL/GenBank/DDBJ databases">
        <title>Bombella mellium and Bombella favum sp. nov., two novel species isolated from honey of Apis mellifera.</title>
        <authorList>
            <person name="Hilgarth M."/>
            <person name="Redwitz J."/>
            <person name="Ehrmann M.A."/>
            <person name="Vogel R.F."/>
            <person name="Jakob F."/>
        </authorList>
    </citation>
    <scope>NUCLEOTIDE SEQUENCE [LARGE SCALE GENOMIC DNA]</scope>
    <source>
        <strain evidence="7 8">MRM1</strain>
    </source>
</reference>
<protein>
    <recommendedName>
        <fullName evidence="2">peptidoglycan lytic exotransglycosylase</fullName>
        <ecNumber evidence="2">4.2.2.n1</ecNumber>
    </recommendedName>
    <alternativeName>
        <fullName evidence="5">Murein hydrolase A</fullName>
    </alternativeName>
</protein>
<evidence type="ECO:0000313" key="8">
    <source>
        <dbReference type="Proteomes" id="UP000599085"/>
    </source>
</evidence>
<dbReference type="Pfam" id="PF06725">
    <property type="entry name" value="3D"/>
    <property type="match status" value="1"/>
</dbReference>
<evidence type="ECO:0000256" key="4">
    <source>
        <dbReference type="ARBA" id="ARBA00023316"/>
    </source>
</evidence>
<dbReference type="SMART" id="SM00925">
    <property type="entry name" value="MltA"/>
    <property type="match status" value="1"/>
</dbReference>
<organism evidence="7 8">
    <name type="scientific">Bombella apis</name>
    <dbReference type="NCBI Taxonomy" id="1785988"/>
    <lineage>
        <taxon>Bacteria</taxon>
        <taxon>Pseudomonadati</taxon>
        <taxon>Pseudomonadota</taxon>
        <taxon>Alphaproteobacteria</taxon>
        <taxon>Acetobacterales</taxon>
        <taxon>Acetobacteraceae</taxon>
        <taxon>Bombella</taxon>
    </lineage>
</organism>